<keyword evidence="1" id="KW-0812">Transmembrane</keyword>
<keyword evidence="3" id="KW-1185">Reference proteome</keyword>
<evidence type="ECO:0000313" key="3">
    <source>
        <dbReference type="Proteomes" id="UP000239209"/>
    </source>
</evidence>
<gene>
    <name evidence="2" type="ORF">CLV70_13922</name>
</gene>
<sequence length="113" mass="12027">MGLLFGLADQVVLAALAIGVITVIVWGYRMWWQRRPTRADRRAFAGAAPARGAWQQVPTWGIVVGVPAVVALGFALPLFGVPLLVFLVFDLIVGAVRGRRKPEVPVSPAPSGG</sequence>
<keyword evidence="1" id="KW-1133">Transmembrane helix</keyword>
<dbReference type="EMBL" id="PVZG01000039">
    <property type="protein sequence ID" value="PRY19082.1"/>
    <property type="molecule type" value="Genomic_DNA"/>
</dbReference>
<feature type="transmembrane region" description="Helical" evidence="1">
    <location>
        <begin position="53"/>
        <end position="72"/>
    </location>
</feature>
<organism evidence="2 3">
    <name type="scientific">Pseudosporangium ferrugineum</name>
    <dbReference type="NCBI Taxonomy" id="439699"/>
    <lineage>
        <taxon>Bacteria</taxon>
        <taxon>Bacillati</taxon>
        <taxon>Actinomycetota</taxon>
        <taxon>Actinomycetes</taxon>
        <taxon>Micromonosporales</taxon>
        <taxon>Micromonosporaceae</taxon>
        <taxon>Pseudosporangium</taxon>
    </lineage>
</organism>
<dbReference type="InterPro" id="IPR005625">
    <property type="entry name" value="PepSY-ass_TM"/>
</dbReference>
<keyword evidence="1" id="KW-0472">Membrane</keyword>
<feature type="transmembrane region" description="Helical" evidence="1">
    <location>
        <begin position="12"/>
        <end position="32"/>
    </location>
</feature>
<dbReference type="PANTHER" id="PTHR34219">
    <property type="entry name" value="IRON-REGULATED INNER MEMBRANE PROTEIN-RELATED"/>
    <property type="match status" value="1"/>
</dbReference>
<dbReference type="Proteomes" id="UP000239209">
    <property type="component" value="Unassembled WGS sequence"/>
</dbReference>
<protein>
    <submittedName>
        <fullName evidence="2">Uncharacterized protein</fullName>
    </submittedName>
</protein>
<dbReference type="AlphaFoldDB" id="A0A2T0RD48"/>
<evidence type="ECO:0000313" key="2">
    <source>
        <dbReference type="EMBL" id="PRY19082.1"/>
    </source>
</evidence>
<accession>A0A2T0RD48</accession>
<name>A0A2T0RD48_9ACTN</name>
<evidence type="ECO:0000256" key="1">
    <source>
        <dbReference type="SAM" id="Phobius"/>
    </source>
</evidence>
<comment type="caution">
    <text evidence="2">The sequence shown here is derived from an EMBL/GenBank/DDBJ whole genome shotgun (WGS) entry which is preliminary data.</text>
</comment>
<proteinExistence type="predicted"/>
<dbReference type="PANTHER" id="PTHR34219:SF1">
    <property type="entry name" value="PEPSY DOMAIN-CONTAINING PROTEIN"/>
    <property type="match status" value="1"/>
</dbReference>
<reference evidence="2 3" key="1">
    <citation type="submission" date="2018-03" db="EMBL/GenBank/DDBJ databases">
        <title>Genomic Encyclopedia of Archaeal and Bacterial Type Strains, Phase II (KMG-II): from individual species to whole genera.</title>
        <authorList>
            <person name="Goeker M."/>
        </authorList>
    </citation>
    <scope>NUCLEOTIDE SEQUENCE [LARGE SCALE GENOMIC DNA]</scope>
    <source>
        <strain evidence="2 3">DSM 45348</strain>
    </source>
</reference>